<dbReference type="InterPro" id="IPR017452">
    <property type="entry name" value="GPCR_Rhodpsn_7TM"/>
</dbReference>
<dbReference type="Gene3D" id="1.20.1070.10">
    <property type="entry name" value="Rhodopsin 7-helix transmembrane proteins"/>
    <property type="match status" value="1"/>
</dbReference>
<protein>
    <submittedName>
        <fullName evidence="12">Neuropeptide Y receptor</fullName>
    </submittedName>
</protein>
<feature type="transmembrane region" description="Helical" evidence="10">
    <location>
        <begin position="150"/>
        <end position="170"/>
    </location>
</feature>
<keyword evidence="5 9" id="KW-0297">G-protein coupled receptor</keyword>
<dbReference type="PRINTS" id="PR00237">
    <property type="entry name" value="GPCRRHODOPSN"/>
</dbReference>
<feature type="transmembrane region" description="Helical" evidence="10">
    <location>
        <begin position="190"/>
        <end position="214"/>
    </location>
</feature>
<proteinExistence type="inferred from homology"/>
<dbReference type="SUPFAM" id="SSF81321">
    <property type="entry name" value="Family A G protein-coupled receptor-like"/>
    <property type="match status" value="1"/>
</dbReference>
<dbReference type="AlphaFoldDB" id="A0A834VEG5"/>
<dbReference type="GO" id="GO:0005886">
    <property type="term" value="C:plasma membrane"/>
    <property type="evidence" value="ECO:0007669"/>
    <property type="project" value="TreeGrafter"/>
</dbReference>
<dbReference type="InterPro" id="IPR000611">
    <property type="entry name" value="NPY_rcpt"/>
</dbReference>
<dbReference type="Pfam" id="PF00001">
    <property type="entry name" value="7tm_1"/>
    <property type="match status" value="1"/>
</dbReference>
<reference evidence="14" key="1">
    <citation type="journal article" date="2020" name="PLoS Negl. Trop. Dis.">
        <title>High-quality nuclear genome for Sarcoptes scabiei-A critical resource for a neglected parasite.</title>
        <authorList>
            <person name="Korhonen P.K."/>
            <person name="Gasser R.B."/>
            <person name="Ma G."/>
            <person name="Wang T."/>
            <person name="Stroehlein A.J."/>
            <person name="Young N.D."/>
            <person name="Ang C.S."/>
            <person name="Fernando D.D."/>
            <person name="Lu H.C."/>
            <person name="Taylor S."/>
            <person name="Reynolds S.L."/>
            <person name="Mofiz E."/>
            <person name="Najaraj S.H."/>
            <person name="Gowda H."/>
            <person name="Madugundu A."/>
            <person name="Renuse S."/>
            <person name="Holt D."/>
            <person name="Pandey A."/>
            <person name="Papenfuss A.T."/>
            <person name="Fischer K."/>
        </authorList>
    </citation>
    <scope>NUCLEOTIDE SEQUENCE [LARGE SCALE GENOMIC DNA]</scope>
</reference>
<evidence type="ECO:0000256" key="7">
    <source>
        <dbReference type="ARBA" id="ARBA00023170"/>
    </source>
</evidence>
<evidence type="ECO:0000256" key="2">
    <source>
        <dbReference type="ARBA" id="ARBA00010663"/>
    </source>
</evidence>
<evidence type="ECO:0000313" key="12">
    <source>
        <dbReference type="EMBL" id="KAF7494547.1"/>
    </source>
</evidence>
<evidence type="ECO:0000259" key="11">
    <source>
        <dbReference type="PROSITE" id="PS50262"/>
    </source>
</evidence>
<keyword evidence="3 9" id="KW-0812">Transmembrane</keyword>
<dbReference type="EnsemblMetazoa" id="SSS_3535s_mrna">
    <property type="protein sequence ID" value="KAF7494547.1"/>
    <property type="gene ID" value="SSS_3535"/>
</dbReference>
<evidence type="ECO:0000256" key="6">
    <source>
        <dbReference type="ARBA" id="ARBA00023136"/>
    </source>
</evidence>
<dbReference type="InterPro" id="IPR000276">
    <property type="entry name" value="GPCR_Rhodpsn"/>
</dbReference>
<reference evidence="13" key="3">
    <citation type="submission" date="2022-06" db="UniProtKB">
        <authorList>
            <consortium name="EnsemblMetazoa"/>
        </authorList>
    </citation>
    <scope>IDENTIFICATION</scope>
</reference>
<feature type="domain" description="G-protein coupled receptors family 1 profile" evidence="11">
    <location>
        <begin position="129"/>
        <end position="396"/>
    </location>
</feature>
<feature type="transmembrane region" description="Helical" evidence="10">
    <location>
        <begin position="277"/>
        <end position="298"/>
    </location>
</feature>
<feature type="transmembrane region" description="Helical" evidence="10">
    <location>
        <begin position="332"/>
        <end position="354"/>
    </location>
</feature>
<comment type="similarity">
    <text evidence="2 9">Belongs to the G-protein coupled receptor 1 family.</text>
</comment>
<evidence type="ECO:0000313" key="14">
    <source>
        <dbReference type="Proteomes" id="UP000070412"/>
    </source>
</evidence>
<accession>A0A834VEG5</accession>
<keyword evidence="7 9" id="KW-0675">Receptor</keyword>
<reference evidence="12" key="2">
    <citation type="submission" date="2020-01" db="EMBL/GenBank/DDBJ databases">
        <authorList>
            <person name="Korhonen P.K.K."/>
            <person name="Guangxu M.G."/>
            <person name="Wang T.W."/>
            <person name="Stroehlein A.J.S."/>
            <person name="Young N.D."/>
            <person name="Ang C.-S.A."/>
            <person name="Fernando D.W.F."/>
            <person name="Lu H.L."/>
            <person name="Taylor S.T."/>
            <person name="Ehtesham M.E.M."/>
            <person name="Najaraj S.H.N."/>
            <person name="Harsha G.H.G."/>
            <person name="Madugundu A.M."/>
            <person name="Renuse S.R."/>
            <person name="Holt D.H."/>
            <person name="Pandey A.P."/>
            <person name="Papenfuss A.P."/>
            <person name="Gasser R.B.G."/>
            <person name="Fischer K.F."/>
        </authorList>
    </citation>
    <scope>NUCLEOTIDE SEQUENCE</scope>
    <source>
        <strain evidence="12">SSS_KF_BRIS2020</strain>
    </source>
</reference>
<dbReference type="GO" id="GO:0004983">
    <property type="term" value="F:neuropeptide Y receptor activity"/>
    <property type="evidence" value="ECO:0007669"/>
    <property type="project" value="InterPro"/>
</dbReference>
<dbReference type="PRINTS" id="PR01012">
    <property type="entry name" value="NRPEPTIDEYR"/>
</dbReference>
<dbReference type="PROSITE" id="PS00237">
    <property type="entry name" value="G_PROTEIN_RECEP_F1_1"/>
    <property type="match status" value="1"/>
</dbReference>
<keyword evidence="8 9" id="KW-0807">Transducer</keyword>
<dbReference type="OrthoDB" id="10037617at2759"/>
<dbReference type="EMBL" id="WVUK01000053">
    <property type="protein sequence ID" value="KAF7494547.1"/>
    <property type="molecule type" value="Genomic_DNA"/>
</dbReference>
<evidence type="ECO:0000256" key="9">
    <source>
        <dbReference type="RuleBase" id="RU000688"/>
    </source>
</evidence>
<evidence type="ECO:0000256" key="8">
    <source>
        <dbReference type="ARBA" id="ARBA00023224"/>
    </source>
</evidence>
<gene>
    <name evidence="12" type="ORF">SSS_3535</name>
</gene>
<evidence type="ECO:0000256" key="4">
    <source>
        <dbReference type="ARBA" id="ARBA00022989"/>
    </source>
</evidence>
<evidence type="ECO:0000256" key="3">
    <source>
        <dbReference type="ARBA" id="ARBA00022692"/>
    </source>
</evidence>
<dbReference type="PANTHER" id="PTHR45695">
    <property type="entry name" value="LEUCOKININ RECEPTOR-RELATED"/>
    <property type="match status" value="1"/>
</dbReference>
<dbReference type="PROSITE" id="PS50262">
    <property type="entry name" value="G_PROTEIN_RECEP_F1_2"/>
    <property type="match status" value="1"/>
</dbReference>
<feature type="transmembrane region" description="Helical" evidence="10">
    <location>
        <begin position="226"/>
        <end position="249"/>
    </location>
</feature>
<comment type="subcellular location">
    <subcellularLocation>
        <location evidence="1">Membrane</location>
        <topology evidence="1">Multi-pass membrane protein</topology>
    </subcellularLocation>
</comment>
<keyword evidence="4 10" id="KW-1133">Transmembrane helix</keyword>
<feature type="transmembrane region" description="Helical" evidence="10">
    <location>
        <begin position="374"/>
        <end position="399"/>
    </location>
</feature>
<evidence type="ECO:0000256" key="10">
    <source>
        <dbReference type="SAM" id="Phobius"/>
    </source>
</evidence>
<feature type="transmembrane region" description="Helical" evidence="10">
    <location>
        <begin position="117"/>
        <end position="138"/>
    </location>
</feature>
<sequence length="421" mass="48068">MNPIVSDRIPIHSFDSSLNSSGSNETLLNDSSIRLDSIQKFTTKQWQRKFINLANRLNQFDSSNRTKELNDFFLFNNINGDSGGGGGDGEVIIFENESFSIDNFEIASKELQLCLTILYSVTAALALIGNLLSIMVLLKDQRSSRDLRLFLVNLSLSDILMSVFSIPFTYTDFIMGRWMFDPKLCPIVQSMQIVSVFVSIYTLTTIGIDRYIAIMKPFIANFWTKSFAPIIVILTWLAGGTLGLVIWFFSKAEPFTINNVTYYDCRESWSSKHHEQIYTVALFLSVFALPLLCLIYFYGSICLKLWYHLPPGNANAIRDNVQFQAKRKVIKMLVMIVALFAICWFPSHLFQLIRVFNEDILLNFIGNDASSPKYLIIVISSHWLSMAHSFVNPIIYSFMSDNFKIHLIMIVRSMLNVCHTS</sequence>
<evidence type="ECO:0000256" key="5">
    <source>
        <dbReference type="ARBA" id="ARBA00023040"/>
    </source>
</evidence>
<organism evidence="12">
    <name type="scientific">Sarcoptes scabiei</name>
    <name type="common">Itch mite</name>
    <name type="synonym">Acarus scabiei</name>
    <dbReference type="NCBI Taxonomy" id="52283"/>
    <lineage>
        <taxon>Eukaryota</taxon>
        <taxon>Metazoa</taxon>
        <taxon>Ecdysozoa</taxon>
        <taxon>Arthropoda</taxon>
        <taxon>Chelicerata</taxon>
        <taxon>Arachnida</taxon>
        <taxon>Acari</taxon>
        <taxon>Acariformes</taxon>
        <taxon>Sarcoptiformes</taxon>
        <taxon>Astigmata</taxon>
        <taxon>Psoroptidia</taxon>
        <taxon>Sarcoptoidea</taxon>
        <taxon>Sarcoptidae</taxon>
        <taxon>Sarcoptinae</taxon>
        <taxon>Sarcoptes</taxon>
    </lineage>
</organism>
<name>A0A834VEG5_SARSC</name>
<keyword evidence="14" id="KW-1185">Reference proteome</keyword>
<evidence type="ECO:0000256" key="1">
    <source>
        <dbReference type="ARBA" id="ARBA00004141"/>
    </source>
</evidence>
<dbReference type="Proteomes" id="UP000070412">
    <property type="component" value="Unassembled WGS sequence"/>
</dbReference>
<evidence type="ECO:0000313" key="13">
    <source>
        <dbReference type="EnsemblMetazoa" id="KAF7494547.1"/>
    </source>
</evidence>
<keyword evidence="6 10" id="KW-0472">Membrane</keyword>
<dbReference type="PANTHER" id="PTHR45695:SF9">
    <property type="entry name" value="LEUCOKININ RECEPTOR"/>
    <property type="match status" value="1"/>
</dbReference>